<accession>A0AB39IKH4</accession>
<reference evidence="1" key="1">
    <citation type="submission" date="2024-07" db="EMBL/GenBank/DDBJ databases">
        <authorList>
            <person name="Pedron J."/>
        </authorList>
    </citation>
    <scope>NUCLEOTIDE SEQUENCE</scope>
    <source>
        <strain evidence="1">A642-S2-A17</strain>
    </source>
</reference>
<dbReference type="EMBL" id="CP162411">
    <property type="protein sequence ID" value="XDL16382.1"/>
    <property type="molecule type" value="Genomic_DNA"/>
</dbReference>
<dbReference type="AlphaFoldDB" id="A0AB39IKH4"/>
<organism evidence="1">
    <name type="scientific">Dickeya oryzae</name>
    <dbReference type="NCBI Taxonomy" id="1240404"/>
    <lineage>
        <taxon>Bacteria</taxon>
        <taxon>Pseudomonadati</taxon>
        <taxon>Pseudomonadota</taxon>
        <taxon>Gammaproteobacteria</taxon>
        <taxon>Enterobacterales</taxon>
        <taxon>Pectobacteriaceae</taxon>
        <taxon>Dickeya</taxon>
    </lineage>
</organism>
<protein>
    <submittedName>
        <fullName evidence="1">Uncharacterized protein</fullName>
    </submittedName>
</protein>
<evidence type="ECO:0000313" key="1">
    <source>
        <dbReference type="EMBL" id="XDL16382.1"/>
    </source>
</evidence>
<name>A0AB39IKH4_9GAMM</name>
<dbReference type="RefSeq" id="WP_168361064.1">
    <property type="nucleotide sequence ID" value="NZ_CP162411.1"/>
</dbReference>
<gene>
    <name evidence="1" type="ORF">LF923_0009160</name>
</gene>
<sequence>MKKAALATWFSANTGTCAQIVVTGTTNAHAFLAMAINRQKNIGNTDQL</sequence>
<proteinExistence type="predicted"/>